<feature type="transmembrane region" description="Helical" evidence="1">
    <location>
        <begin position="38"/>
        <end position="59"/>
    </location>
</feature>
<reference evidence="2" key="1">
    <citation type="journal article" date="2011" name="Environ. Microbiol.">
        <title>Time-series analyses of Monterey Bay coastal microbial picoplankton using a 'genome proxy' microarray.</title>
        <authorList>
            <person name="Rich V.I."/>
            <person name="Pham V.D."/>
            <person name="Eppley J."/>
            <person name="Shi Y."/>
            <person name="DeLong E.F."/>
        </authorList>
    </citation>
    <scope>NUCLEOTIDE SEQUENCE</scope>
</reference>
<protein>
    <submittedName>
        <fullName evidence="2">Uncharacterized protein</fullName>
    </submittedName>
</protein>
<name>E0XS20_9DELT</name>
<accession>E0XS20</accession>
<keyword evidence="1" id="KW-0472">Membrane</keyword>
<evidence type="ECO:0000313" key="2">
    <source>
        <dbReference type="EMBL" id="ADI17211.1"/>
    </source>
</evidence>
<proteinExistence type="predicted"/>
<sequence length="159" mass="17341">MATKTCPSCGEEVPVVATRCKSCFYDFNEEPAANKGGMVGLLVLFAAMAVVGMGVFWYLHTQVAAERVVVEEETQTIIITRKSAAKTEATRVAFGDVTRLEYILGGDTALYEIVAVTGDGGRYVIQASDDSPLDVRAEHISRTMEKPLERVRNVKTFAD</sequence>
<dbReference type="AlphaFoldDB" id="E0XS20"/>
<keyword evidence="1" id="KW-0812">Transmembrane</keyword>
<organism evidence="2">
    <name type="scientific">uncultured delta proteobacterium HF0070_10I02</name>
    <dbReference type="NCBI Taxonomy" id="710824"/>
    <lineage>
        <taxon>Bacteria</taxon>
        <taxon>Deltaproteobacteria</taxon>
        <taxon>environmental samples</taxon>
    </lineage>
</organism>
<keyword evidence="1" id="KW-1133">Transmembrane helix</keyword>
<evidence type="ECO:0000256" key="1">
    <source>
        <dbReference type="SAM" id="Phobius"/>
    </source>
</evidence>
<dbReference type="EMBL" id="GU474857">
    <property type="protein sequence ID" value="ADI17211.1"/>
    <property type="molecule type" value="Genomic_DNA"/>
</dbReference>